<keyword evidence="1" id="KW-0472">Membrane</keyword>
<organism evidence="2 3">
    <name type="scientific">Gracilibacillus kekensis</name>
    <dbReference type="NCBI Taxonomy" id="1027249"/>
    <lineage>
        <taxon>Bacteria</taxon>
        <taxon>Bacillati</taxon>
        <taxon>Bacillota</taxon>
        <taxon>Bacilli</taxon>
        <taxon>Bacillales</taxon>
        <taxon>Bacillaceae</taxon>
        <taxon>Gracilibacillus</taxon>
    </lineage>
</organism>
<keyword evidence="1" id="KW-1133">Transmembrane helix</keyword>
<evidence type="ECO:0000313" key="2">
    <source>
        <dbReference type="EMBL" id="SHN23946.1"/>
    </source>
</evidence>
<dbReference type="AlphaFoldDB" id="A0A1M7Q1F4"/>
<reference evidence="2 3" key="1">
    <citation type="submission" date="2016-11" db="EMBL/GenBank/DDBJ databases">
        <authorList>
            <person name="Jaros S."/>
            <person name="Januszkiewicz K."/>
            <person name="Wedrychowicz H."/>
        </authorList>
    </citation>
    <scope>NUCLEOTIDE SEQUENCE [LARGE SCALE GENOMIC DNA]</scope>
    <source>
        <strain evidence="2 3">CGMCC 1.10681</strain>
    </source>
</reference>
<name>A0A1M7Q1F4_9BACI</name>
<feature type="transmembrane region" description="Helical" evidence="1">
    <location>
        <begin position="15"/>
        <end position="41"/>
    </location>
</feature>
<evidence type="ECO:0000313" key="3">
    <source>
        <dbReference type="Proteomes" id="UP000184184"/>
    </source>
</evidence>
<sequence>MNLLQRMKDIGWKKLLIYLVFSVVCIVIIGFSIVFGALLLLDRFDTRYQETEVNETMGKNLVDDQNRSDLINFIP</sequence>
<protein>
    <recommendedName>
        <fullName evidence="4">Sensor histidine kinase</fullName>
    </recommendedName>
</protein>
<evidence type="ECO:0000256" key="1">
    <source>
        <dbReference type="SAM" id="Phobius"/>
    </source>
</evidence>
<dbReference type="Proteomes" id="UP000184184">
    <property type="component" value="Unassembled WGS sequence"/>
</dbReference>
<keyword evidence="1" id="KW-0812">Transmembrane</keyword>
<evidence type="ECO:0008006" key="4">
    <source>
        <dbReference type="Google" id="ProtNLM"/>
    </source>
</evidence>
<proteinExistence type="predicted"/>
<keyword evidence="3" id="KW-1185">Reference proteome</keyword>
<gene>
    <name evidence="2" type="ORF">SAMN05216179_2725</name>
</gene>
<dbReference type="EMBL" id="FRCZ01000005">
    <property type="protein sequence ID" value="SHN23946.1"/>
    <property type="molecule type" value="Genomic_DNA"/>
</dbReference>
<accession>A0A1M7Q1F4</accession>